<evidence type="ECO:0000313" key="2">
    <source>
        <dbReference type="EMBL" id="CAF4859558.1"/>
    </source>
</evidence>
<proteinExistence type="predicted"/>
<gene>
    <name evidence="2" type="ORF">UJA718_LOCUS43816</name>
</gene>
<feature type="compositionally biased region" description="Low complexity" evidence="1">
    <location>
        <begin position="77"/>
        <end position="87"/>
    </location>
</feature>
<dbReference type="AlphaFoldDB" id="A0A821SJD3"/>
<reference evidence="2" key="1">
    <citation type="submission" date="2021-02" db="EMBL/GenBank/DDBJ databases">
        <authorList>
            <person name="Nowell W R."/>
        </authorList>
    </citation>
    <scope>NUCLEOTIDE SEQUENCE</scope>
</reference>
<protein>
    <submittedName>
        <fullName evidence="2">Uncharacterized protein</fullName>
    </submittedName>
</protein>
<keyword evidence="3" id="KW-1185">Reference proteome</keyword>
<evidence type="ECO:0000256" key="1">
    <source>
        <dbReference type="SAM" id="MobiDB-lite"/>
    </source>
</evidence>
<accession>A0A821SJD3</accession>
<sequence>HCYEDECCIAPAELDDDDEIEALRRYHPQKNRSQLTQNRPPVTYRGLGQKADSIQDNIDSNGDEQAPKRLSKKETKSQSSSAVSKAKNGMAVS</sequence>
<organism evidence="2 3">
    <name type="scientific">Rotaria socialis</name>
    <dbReference type="NCBI Taxonomy" id="392032"/>
    <lineage>
        <taxon>Eukaryota</taxon>
        <taxon>Metazoa</taxon>
        <taxon>Spiralia</taxon>
        <taxon>Gnathifera</taxon>
        <taxon>Rotifera</taxon>
        <taxon>Eurotatoria</taxon>
        <taxon>Bdelloidea</taxon>
        <taxon>Philodinida</taxon>
        <taxon>Philodinidae</taxon>
        <taxon>Rotaria</taxon>
    </lineage>
</organism>
<dbReference type="Proteomes" id="UP000663873">
    <property type="component" value="Unassembled WGS sequence"/>
</dbReference>
<name>A0A821SJD3_9BILA</name>
<dbReference type="EMBL" id="CAJOBP010063594">
    <property type="protein sequence ID" value="CAF4859558.1"/>
    <property type="molecule type" value="Genomic_DNA"/>
</dbReference>
<feature type="region of interest" description="Disordered" evidence="1">
    <location>
        <begin position="25"/>
        <end position="93"/>
    </location>
</feature>
<feature type="non-terminal residue" evidence="2">
    <location>
        <position position="1"/>
    </location>
</feature>
<feature type="compositionally biased region" description="Polar residues" evidence="1">
    <location>
        <begin position="31"/>
        <end position="40"/>
    </location>
</feature>
<evidence type="ECO:0000313" key="3">
    <source>
        <dbReference type="Proteomes" id="UP000663873"/>
    </source>
</evidence>
<comment type="caution">
    <text evidence="2">The sequence shown here is derived from an EMBL/GenBank/DDBJ whole genome shotgun (WGS) entry which is preliminary data.</text>
</comment>